<feature type="domain" description="Glycosyltransferase subfamily 4-like N-terminal" evidence="2">
    <location>
        <begin position="18"/>
        <end position="173"/>
    </location>
</feature>
<dbReference type="InterPro" id="IPR001296">
    <property type="entry name" value="Glyco_trans_1"/>
</dbReference>
<name>A0A0G2AJD7_9BACT</name>
<reference evidence="3 4" key="1">
    <citation type="journal article" date="2015" name="Nature">
        <title>rRNA introns, odd ribosomes, and small enigmatic genomes across a large radiation of phyla.</title>
        <authorList>
            <person name="Brown C.T."/>
            <person name="Hug L.A."/>
            <person name="Thomas B.C."/>
            <person name="Sharon I."/>
            <person name="Castelle C.J."/>
            <person name="Singh A."/>
            <person name="Wilkins M.J."/>
            <person name="Williams K.H."/>
            <person name="Banfield J.F."/>
        </authorList>
    </citation>
    <scope>NUCLEOTIDE SEQUENCE [LARGE SCALE GENOMIC DNA]</scope>
</reference>
<keyword evidence="3" id="KW-0808">Transferase</keyword>
<sequence length="374" mass="41979">MRIAMIGQKGFDVGEKGGGIERHVTELATQLGAMGEDVTVYVREPSDEDLPPGVIVKEIGSIKTKNFETITHTFLATLDAMRGNFDIIHYHGVGPATLAWIPRLFKRDAQVVVTFHSQDRYHKKWGWVARQYLTFGEWAAVWFPHATIAVSHSLAVYARKHLHHQTIYIPNGARLKYVKATDKLDAFGLESQSYLLSVSRLVPHKGQQYLIEAYQRLTHEEPELVRDLALVIVGAESYSAEYQAQLSRLAQGNPHIRFLGFQSGDALDQLYAHARLFVHASETEGLPLAVLEAMSFGLPVLVSDIPENLEALHHTGFTFTSESVPDLVKVLAGLLRHPRVLDQARGESRSIIDQFFNWDIIAQETLAVYRSLPH</sequence>
<dbReference type="Pfam" id="PF00534">
    <property type="entry name" value="Glycos_transf_1"/>
    <property type="match status" value="1"/>
</dbReference>
<dbReference type="EMBL" id="LCRH01000019">
    <property type="protein sequence ID" value="KKW32694.1"/>
    <property type="molecule type" value="Genomic_DNA"/>
</dbReference>
<comment type="caution">
    <text evidence="3">The sequence shown here is derived from an EMBL/GenBank/DDBJ whole genome shotgun (WGS) entry which is preliminary data.</text>
</comment>
<protein>
    <submittedName>
        <fullName evidence="3">Glycosyltransferase, group 1 family protein</fullName>
    </submittedName>
</protein>
<accession>A0A0G2AJD7</accession>
<feature type="domain" description="Glycosyl transferase family 1" evidence="1">
    <location>
        <begin position="190"/>
        <end position="338"/>
    </location>
</feature>
<gene>
    <name evidence="3" type="ORF">UY76_C0019G0004</name>
</gene>
<dbReference type="InterPro" id="IPR028098">
    <property type="entry name" value="Glyco_trans_4-like_N"/>
</dbReference>
<dbReference type="Pfam" id="PF13439">
    <property type="entry name" value="Glyco_transf_4"/>
    <property type="match status" value="1"/>
</dbReference>
<organism evidence="3 4">
    <name type="scientific">Candidatus Uhrbacteria bacterium GW2011_GWA2_52_8d</name>
    <dbReference type="NCBI Taxonomy" id="1618979"/>
    <lineage>
        <taxon>Bacteria</taxon>
        <taxon>Candidatus Uhriibacteriota</taxon>
    </lineage>
</organism>
<dbReference type="Proteomes" id="UP000034054">
    <property type="component" value="Unassembled WGS sequence"/>
</dbReference>
<dbReference type="SUPFAM" id="SSF53756">
    <property type="entry name" value="UDP-Glycosyltransferase/glycogen phosphorylase"/>
    <property type="match status" value="1"/>
</dbReference>
<dbReference type="InterPro" id="IPR050194">
    <property type="entry name" value="Glycosyltransferase_grp1"/>
</dbReference>
<dbReference type="Gene3D" id="3.40.50.2000">
    <property type="entry name" value="Glycogen Phosphorylase B"/>
    <property type="match status" value="2"/>
</dbReference>
<dbReference type="PANTHER" id="PTHR45947:SF3">
    <property type="entry name" value="SULFOQUINOVOSYL TRANSFERASE SQD2"/>
    <property type="match status" value="1"/>
</dbReference>
<dbReference type="CDD" id="cd03801">
    <property type="entry name" value="GT4_PimA-like"/>
    <property type="match status" value="1"/>
</dbReference>
<dbReference type="GO" id="GO:0016758">
    <property type="term" value="F:hexosyltransferase activity"/>
    <property type="evidence" value="ECO:0007669"/>
    <property type="project" value="TreeGrafter"/>
</dbReference>
<evidence type="ECO:0000259" key="1">
    <source>
        <dbReference type="Pfam" id="PF00534"/>
    </source>
</evidence>
<dbReference type="PANTHER" id="PTHR45947">
    <property type="entry name" value="SULFOQUINOVOSYL TRANSFERASE SQD2"/>
    <property type="match status" value="1"/>
</dbReference>
<dbReference type="AlphaFoldDB" id="A0A0G2AJD7"/>
<evidence type="ECO:0000259" key="2">
    <source>
        <dbReference type="Pfam" id="PF13439"/>
    </source>
</evidence>
<evidence type="ECO:0000313" key="3">
    <source>
        <dbReference type="EMBL" id="KKW32694.1"/>
    </source>
</evidence>
<proteinExistence type="predicted"/>
<evidence type="ECO:0000313" key="4">
    <source>
        <dbReference type="Proteomes" id="UP000034054"/>
    </source>
</evidence>